<evidence type="ECO:0000313" key="5">
    <source>
        <dbReference type="EMBL" id="MFC5298641.1"/>
    </source>
</evidence>
<dbReference type="SUPFAM" id="SSF56300">
    <property type="entry name" value="Metallo-dependent phosphatases"/>
    <property type="match status" value="1"/>
</dbReference>
<dbReference type="EMBL" id="JBHSLN010000077">
    <property type="protein sequence ID" value="MFC5298641.1"/>
    <property type="molecule type" value="Genomic_DNA"/>
</dbReference>
<dbReference type="Pfam" id="PF00149">
    <property type="entry name" value="Metallophos"/>
    <property type="match status" value="1"/>
</dbReference>
<dbReference type="GeneID" id="303299333"/>
<feature type="domain" description="Pyrrolo-quinoline quinone repeat" evidence="4">
    <location>
        <begin position="466"/>
        <end position="694"/>
    </location>
</feature>
<gene>
    <name evidence="5" type="ORF">ACFPK8_14095</name>
</gene>
<dbReference type="Gene3D" id="2.130.10.10">
    <property type="entry name" value="YVTN repeat-like/Quinoprotein amine dehydrogenase"/>
    <property type="match status" value="1"/>
</dbReference>
<accession>A0ABW0FJ06</accession>
<feature type="chain" id="PRO_5046517545" evidence="2">
    <location>
        <begin position="36"/>
        <end position="734"/>
    </location>
</feature>
<dbReference type="PANTHER" id="PTHR34512:SF30">
    <property type="entry name" value="OUTER MEMBRANE PROTEIN ASSEMBLY FACTOR BAMB"/>
    <property type="match status" value="1"/>
</dbReference>
<dbReference type="Proteomes" id="UP001595937">
    <property type="component" value="Unassembled WGS sequence"/>
</dbReference>
<evidence type="ECO:0000313" key="6">
    <source>
        <dbReference type="Proteomes" id="UP001595937"/>
    </source>
</evidence>
<keyword evidence="6" id="KW-1185">Reference proteome</keyword>
<organism evidence="5 6">
    <name type="scientific">Brachybacterium tyrofermentans</name>
    <dbReference type="NCBI Taxonomy" id="47848"/>
    <lineage>
        <taxon>Bacteria</taxon>
        <taxon>Bacillati</taxon>
        <taxon>Actinomycetota</taxon>
        <taxon>Actinomycetes</taxon>
        <taxon>Micrococcales</taxon>
        <taxon>Dermabacteraceae</taxon>
        <taxon>Brachybacterium</taxon>
    </lineage>
</organism>
<dbReference type="Gene3D" id="3.60.21.10">
    <property type="match status" value="1"/>
</dbReference>
<name>A0ABW0FJ06_9MICO</name>
<dbReference type="SUPFAM" id="SSF50998">
    <property type="entry name" value="Quinoprotein alcohol dehydrogenase-like"/>
    <property type="match status" value="1"/>
</dbReference>
<dbReference type="Pfam" id="PF13360">
    <property type="entry name" value="PQQ_2"/>
    <property type="match status" value="1"/>
</dbReference>
<protein>
    <submittedName>
        <fullName evidence="5">PQQ-binding-like beta-propeller repeat protein</fullName>
    </submittedName>
</protein>
<sequence>MTDIALTLNRRRLLALAPLPLATVTPALFPLPAKAAGSSSGGQVIAYVTDVHVNLENEVSIARAHACADALVELDPDLVLHGGDLTGHGTALALGTWMEMFPASFRDRIHHVPGNHDAAWTNDAYEAYEAEIGPRQYSIDLDDVHIVLNDDSIPGQSLADYDDQQIAWLRADLAKAAGRPILAVGHHTLALTPNQIRNGDKVLDVLTDAGAHAYLSGHIHSERSNVINGLTELSGVSNGTNPGYYQLVRRTTADSDVFEVERVDLADPTKPGAKPGRHPLPAIDLSPANRNRLRPTRAEAQVTAAGLKVEVELGPDAQAEKVEAAVMGPELAGGNIDNYQPLTAHGNTWTGTLDLTDVPAGENRAFIRVSAPGGAGPIGGNLWRTTLHFELEGFIPDWTFTLRGTTTAALIADEELVISATTAGHIWAMQRDGRRITPVWRAKIGPVHNDPAVRGERHQIFYPSSDHHIYALDSSTGDSLWDSDLGAPVMSDLTAATVDGDPVILAVAVDSLYCLNSDDGSLRWKQKLTGISGGPATCDGEQIYLGLGDGQTWAFDARTGEPGWSIEQARGETSSFDKVHHGPWQAYRLLLPDNALLAYSRYSMRAVTRSSGEMLWEREGAFNLCPGARMWGDQVLSVSNNGTVLLLDPATGDVELEVETVPYIKNADFLIRDSTVIITSVGGLVATVDLNDGASEIVGQMVPDYVFSSPVMSPDQSHYIVATMGGELRSYPLP</sequence>
<dbReference type="InterPro" id="IPR029052">
    <property type="entry name" value="Metallo-depent_PP-like"/>
</dbReference>
<evidence type="ECO:0000256" key="2">
    <source>
        <dbReference type="SAM" id="SignalP"/>
    </source>
</evidence>
<dbReference type="InterPro" id="IPR018391">
    <property type="entry name" value="PQQ_b-propeller_rpt"/>
</dbReference>
<dbReference type="SMART" id="SM00564">
    <property type="entry name" value="PQQ"/>
    <property type="match status" value="4"/>
</dbReference>
<feature type="domain" description="Calcineurin-like phosphoesterase" evidence="3">
    <location>
        <begin position="45"/>
        <end position="221"/>
    </location>
</feature>
<dbReference type="InterPro" id="IPR011047">
    <property type="entry name" value="Quinoprotein_ADH-like_sf"/>
</dbReference>
<keyword evidence="2" id="KW-0732">Signal</keyword>
<dbReference type="InterPro" id="IPR002372">
    <property type="entry name" value="PQQ_rpt_dom"/>
</dbReference>
<dbReference type="InterPro" id="IPR015943">
    <property type="entry name" value="WD40/YVTN_repeat-like_dom_sf"/>
</dbReference>
<evidence type="ECO:0000259" key="3">
    <source>
        <dbReference type="Pfam" id="PF00149"/>
    </source>
</evidence>
<dbReference type="InterPro" id="IPR004843">
    <property type="entry name" value="Calcineurin-like_PHP"/>
</dbReference>
<feature type="signal peptide" evidence="2">
    <location>
        <begin position="1"/>
        <end position="35"/>
    </location>
</feature>
<dbReference type="PANTHER" id="PTHR34512">
    <property type="entry name" value="CELL SURFACE PROTEIN"/>
    <property type="match status" value="1"/>
</dbReference>
<evidence type="ECO:0000259" key="4">
    <source>
        <dbReference type="Pfam" id="PF13360"/>
    </source>
</evidence>
<feature type="region of interest" description="Disordered" evidence="1">
    <location>
        <begin position="267"/>
        <end position="288"/>
    </location>
</feature>
<comment type="caution">
    <text evidence="5">The sequence shown here is derived from an EMBL/GenBank/DDBJ whole genome shotgun (WGS) entry which is preliminary data.</text>
</comment>
<proteinExistence type="predicted"/>
<dbReference type="RefSeq" id="WP_343926590.1">
    <property type="nucleotide sequence ID" value="NZ_BAAAIR010000104.1"/>
</dbReference>
<reference evidence="6" key="1">
    <citation type="journal article" date="2019" name="Int. J. Syst. Evol. Microbiol.">
        <title>The Global Catalogue of Microorganisms (GCM) 10K type strain sequencing project: providing services to taxonomists for standard genome sequencing and annotation.</title>
        <authorList>
            <consortium name="The Broad Institute Genomics Platform"/>
            <consortium name="The Broad Institute Genome Sequencing Center for Infectious Disease"/>
            <person name="Wu L."/>
            <person name="Ma J."/>
        </authorList>
    </citation>
    <scope>NUCLEOTIDE SEQUENCE [LARGE SCALE GENOMIC DNA]</scope>
    <source>
        <strain evidence="6">CGMCC 1.16455</strain>
    </source>
</reference>
<evidence type="ECO:0000256" key="1">
    <source>
        <dbReference type="SAM" id="MobiDB-lite"/>
    </source>
</evidence>